<organism evidence="1">
    <name type="scientific">viral metagenome</name>
    <dbReference type="NCBI Taxonomy" id="1070528"/>
    <lineage>
        <taxon>unclassified sequences</taxon>
        <taxon>metagenomes</taxon>
        <taxon>organismal metagenomes</taxon>
    </lineage>
</organism>
<gene>
    <name evidence="1" type="ORF">MM171A00924_0003</name>
</gene>
<dbReference type="EMBL" id="MT143661">
    <property type="protein sequence ID" value="QJA99648.1"/>
    <property type="molecule type" value="Genomic_DNA"/>
</dbReference>
<proteinExistence type="predicted"/>
<name>A0A6M3M4C2_9ZZZZ</name>
<evidence type="ECO:0000313" key="1">
    <source>
        <dbReference type="EMBL" id="QJA99648.1"/>
    </source>
</evidence>
<protein>
    <submittedName>
        <fullName evidence="1">Putative restriction alleviation protein</fullName>
    </submittedName>
</protein>
<dbReference type="AlphaFoldDB" id="A0A6M3M4C2"/>
<reference evidence="1" key="1">
    <citation type="submission" date="2020-03" db="EMBL/GenBank/DDBJ databases">
        <title>The deep terrestrial virosphere.</title>
        <authorList>
            <person name="Holmfeldt K."/>
            <person name="Nilsson E."/>
            <person name="Simone D."/>
            <person name="Lopez-Fernandez M."/>
            <person name="Wu X."/>
            <person name="de Brujin I."/>
            <person name="Lundin D."/>
            <person name="Andersson A."/>
            <person name="Bertilsson S."/>
            <person name="Dopson M."/>
        </authorList>
    </citation>
    <scope>NUCLEOTIDE SEQUENCE</scope>
    <source>
        <strain evidence="1">MM171A00924</strain>
    </source>
</reference>
<sequence length="80" mass="9688">MDVKLKECPCCKNEDIILNKKVEQYECSADDEYFVINCLECDLEMRSRVISRETRFTEAFIQQKLEQYKLDLIEKWNSRQ</sequence>
<accession>A0A6M3M4C2</accession>